<gene>
    <name evidence="2" type="ORF">B0J11DRAFT_178122</name>
</gene>
<feature type="compositionally biased region" description="Basic and acidic residues" evidence="1">
    <location>
        <begin position="172"/>
        <end position="187"/>
    </location>
</feature>
<evidence type="ECO:0000313" key="2">
    <source>
        <dbReference type="EMBL" id="KAH7136075.1"/>
    </source>
</evidence>
<name>A0A9P9EDW2_9PLEO</name>
<feature type="region of interest" description="Disordered" evidence="1">
    <location>
        <begin position="105"/>
        <end position="134"/>
    </location>
</feature>
<keyword evidence="3" id="KW-1185">Reference proteome</keyword>
<dbReference type="EMBL" id="JAGMWT010000002">
    <property type="protein sequence ID" value="KAH7136075.1"/>
    <property type="molecule type" value="Genomic_DNA"/>
</dbReference>
<evidence type="ECO:0000313" key="3">
    <source>
        <dbReference type="Proteomes" id="UP000700596"/>
    </source>
</evidence>
<accession>A0A9P9EDW2</accession>
<dbReference type="AlphaFoldDB" id="A0A9P9EDW2"/>
<protein>
    <submittedName>
        <fullName evidence="2">Uncharacterized protein</fullName>
    </submittedName>
</protein>
<dbReference type="Proteomes" id="UP000700596">
    <property type="component" value="Unassembled WGS sequence"/>
</dbReference>
<feature type="region of interest" description="Disordered" evidence="1">
    <location>
        <begin position="159"/>
        <end position="231"/>
    </location>
</feature>
<sequence>MGEAGVFVRLAAKVAVVGCGRGWCNGRGLRANVARQAAGLGRHNRDGRLVSLRLAGLTGSIRFTVGGTVLCLLGRLPPGARCRFVDDVQRRSCGRGEVWWAGATRRGEGEGGREGGREGKHGAQTRTREGKSKACTRIHQRLYTRTLAEAEAGTVLCKGHTDTRRGGYSIHARTEWRGRGERGEGRGKRQQQPQRKKKKKGSSDGVQRERERNWLEANWTGDRRASPGVPGLLNPPPVCCRCVWPPPPSSANEEPGWAVVPRARQGKAGQGRQTPPASSFRVPVNRIRFPSTSVLKRPQVSMLCSSLS</sequence>
<reference evidence="2" key="1">
    <citation type="journal article" date="2021" name="Nat. Commun.">
        <title>Genetic determinants of endophytism in the Arabidopsis root mycobiome.</title>
        <authorList>
            <person name="Mesny F."/>
            <person name="Miyauchi S."/>
            <person name="Thiergart T."/>
            <person name="Pickel B."/>
            <person name="Atanasova L."/>
            <person name="Karlsson M."/>
            <person name="Huettel B."/>
            <person name="Barry K.W."/>
            <person name="Haridas S."/>
            <person name="Chen C."/>
            <person name="Bauer D."/>
            <person name="Andreopoulos W."/>
            <person name="Pangilinan J."/>
            <person name="LaButti K."/>
            <person name="Riley R."/>
            <person name="Lipzen A."/>
            <person name="Clum A."/>
            <person name="Drula E."/>
            <person name="Henrissat B."/>
            <person name="Kohler A."/>
            <person name="Grigoriev I.V."/>
            <person name="Martin F.M."/>
            <person name="Hacquard S."/>
        </authorList>
    </citation>
    <scope>NUCLEOTIDE SEQUENCE</scope>
    <source>
        <strain evidence="2">MPI-CAGE-CH-0243</strain>
    </source>
</reference>
<feature type="compositionally biased region" description="Basic and acidic residues" evidence="1">
    <location>
        <begin position="105"/>
        <end position="132"/>
    </location>
</feature>
<proteinExistence type="predicted"/>
<comment type="caution">
    <text evidence="2">The sequence shown here is derived from an EMBL/GenBank/DDBJ whole genome shotgun (WGS) entry which is preliminary data.</text>
</comment>
<organism evidence="2 3">
    <name type="scientific">Dendryphion nanum</name>
    <dbReference type="NCBI Taxonomy" id="256645"/>
    <lineage>
        <taxon>Eukaryota</taxon>
        <taxon>Fungi</taxon>
        <taxon>Dikarya</taxon>
        <taxon>Ascomycota</taxon>
        <taxon>Pezizomycotina</taxon>
        <taxon>Dothideomycetes</taxon>
        <taxon>Pleosporomycetidae</taxon>
        <taxon>Pleosporales</taxon>
        <taxon>Torulaceae</taxon>
        <taxon>Dendryphion</taxon>
    </lineage>
</organism>
<evidence type="ECO:0000256" key="1">
    <source>
        <dbReference type="SAM" id="MobiDB-lite"/>
    </source>
</evidence>